<name>A0A6M3X6T0_9ZZZZ</name>
<evidence type="ECO:0000313" key="4">
    <source>
        <dbReference type="EMBL" id="QJI04538.1"/>
    </source>
</evidence>
<keyword evidence="1" id="KW-0472">Membrane</keyword>
<reference evidence="3" key="1">
    <citation type="submission" date="2020-03" db="EMBL/GenBank/DDBJ databases">
        <title>The deep terrestrial virosphere.</title>
        <authorList>
            <person name="Holmfeldt K."/>
            <person name="Nilsson E."/>
            <person name="Simone D."/>
            <person name="Lopez-Fernandez M."/>
            <person name="Wu X."/>
            <person name="de Brujin I."/>
            <person name="Lundin D."/>
            <person name="Andersson A."/>
            <person name="Bertilsson S."/>
            <person name="Dopson M."/>
        </authorList>
    </citation>
    <scope>NUCLEOTIDE SEQUENCE</scope>
    <source>
        <strain evidence="4">MM415A00093</strain>
        <strain evidence="2">MM415B00143</strain>
        <strain evidence="3">TM448B00099</strain>
    </source>
</reference>
<proteinExistence type="predicted"/>
<gene>
    <name evidence="4" type="ORF">MM415A00093_0031</name>
    <name evidence="2" type="ORF">MM415B00143_0039</name>
    <name evidence="3" type="ORF">TM448B00099_0056</name>
</gene>
<evidence type="ECO:0000313" key="2">
    <source>
        <dbReference type="EMBL" id="QJA67888.1"/>
    </source>
</evidence>
<evidence type="ECO:0000256" key="1">
    <source>
        <dbReference type="SAM" id="Phobius"/>
    </source>
</evidence>
<dbReference type="EMBL" id="MT145187">
    <property type="protein sequence ID" value="QJI04538.1"/>
    <property type="molecule type" value="Genomic_DNA"/>
</dbReference>
<dbReference type="EMBL" id="MT141577">
    <property type="protein sequence ID" value="QJA67888.1"/>
    <property type="molecule type" value="Genomic_DNA"/>
</dbReference>
<evidence type="ECO:0000313" key="3">
    <source>
        <dbReference type="EMBL" id="QJH93580.1"/>
    </source>
</evidence>
<organism evidence="3">
    <name type="scientific">viral metagenome</name>
    <dbReference type="NCBI Taxonomy" id="1070528"/>
    <lineage>
        <taxon>unclassified sequences</taxon>
        <taxon>metagenomes</taxon>
        <taxon>organismal metagenomes</taxon>
    </lineage>
</organism>
<dbReference type="AlphaFoldDB" id="A0A6M3X6T0"/>
<protein>
    <submittedName>
        <fullName evidence="3">Uncharacterized protein</fullName>
    </submittedName>
</protein>
<accession>A0A6M3X6T0</accession>
<keyword evidence="1" id="KW-0812">Transmembrane</keyword>
<feature type="transmembrane region" description="Helical" evidence="1">
    <location>
        <begin position="30"/>
        <end position="46"/>
    </location>
</feature>
<keyword evidence="1" id="KW-1133">Transmembrane helix</keyword>
<sequence>MGKEIKIILSLVLRLTSLIMFFYASFTHDVFWFVFAIWNIIVAMDLESERKEY</sequence>
<dbReference type="EMBL" id="MT144589">
    <property type="protein sequence ID" value="QJH93580.1"/>
    <property type="molecule type" value="Genomic_DNA"/>
</dbReference>